<evidence type="ECO:0000259" key="4">
    <source>
        <dbReference type="SMART" id="SM00822"/>
    </source>
</evidence>
<dbReference type="PROSITE" id="PS00061">
    <property type="entry name" value="ADH_SHORT"/>
    <property type="match status" value="1"/>
</dbReference>
<gene>
    <name evidence="5" type="ORF">E1284_20115</name>
</gene>
<dbReference type="AlphaFoldDB" id="A0A4R4NUR1"/>
<evidence type="ECO:0000313" key="6">
    <source>
        <dbReference type="Proteomes" id="UP000295431"/>
    </source>
</evidence>
<dbReference type="SMART" id="SM00822">
    <property type="entry name" value="PKS_KR"/>
    <property type="match status" value="1"/>
</dbReference>
<dbReference type="SUPFAM" id="SSF51735">
    <property type="entry name" value="NAD(P)-binding Rossmann-fold domains"/>
    <property type="match status" value="1"/>
</dbReference>
<dbReference type="GO" id="GO:0016020">
    <property type="term" value="C:membrane"/>
    <property type="evidence" value="ECO:0007669"/>
    <property type="project" value="TreeGrafter"/>
</dbReference>
<dbReference type="Gene3D" id="3.40.50.720">
    <property type="entry name" value="NAD(P)-binding Rossmann-like Domain"/>
    <property type="match status" value="1"/>
</dbReference>
<dbReference type="PRINTS" id="PR00081">
    <property type="entry name" value="GDHRDH"/>
</dbReference>
<dbReference type="PANTHER" id="PTHR44196:SF1">
    <property type="entry name" value="DEHYDROGENASE_REDUCTASE SDR FAMILY MEMBER 7B"/>
    <property type="match status" value="1"/>
</dbReference>
<comment type="similarity">
    <text evidence="1 3">Belongs to the short-chain dehydrogenases/reductases (SDR) family.</text>
</comment>
<dbReference type="GO" id="GO:0016491">
    <property type="term" value="F:oxidoreductase activity"/>
    <property type="evidence" value="ECO:0007669"/>
    <property type="project" value="UniProtKB-KW"/>
</dbReference>
<dbReference type="InterPro" id="IPR057326">
    <property type="entry name" value="KR_dom"/>
</dbReference>
<accession>A0A4R4NUR1</accession>
<keyword evidence="2" id="KW-0560">Oxidoreductase</keyword>
<name>A0A4R4NUR1_9ACTN</name>
<organism evidence="5 6">
    <name type="scientific">Actinomadura bangladeshensis</name>
    <dbReference type="NCBI Taxonomy" id="453573"/>
    <lineage>
        <taxon>Bacteria</taxon>
        <taxon>Bacillati</taxon>
        <taxon>Actinomycetota</taxon>
        <taxon>Actinomycetes</taxon>
        <taxon>Streptosporangiales</taxon>
        <taxon>Thermomonosporaceae</taxon>
        <taxon>Actinomadura</taxon>
    </lineage>
</organism>
<reference evidence="5 6" key="1">
    <citation type="submission" date="2019-03" db="EMBL/GenBank/DDBJ databases">
        <title>Draft genome sequences of novel Actinobacteria.</title>
        <authorList>
            <person name="Sahin N."/>
            <person name="Ay H."/>
            <person name="Saygin H."/>
        </authorList>
    </citation>
    <scope>NUCLEOTIDE SEQUENCE [LARGE SCALE GENOMIC DNA]</scope>
    <source>
        <strain evidence="5 6">DSM 45347</strain>
    </source>
</reference>
<dbReference type="InterPro" id="IPR002347">
    <property type="entry name" value="SDR_fam"/>
</dbReference>
<comment type="caution">
    <text evidence="5">The sequence shown here is derived from an EMBL/GenBank/DDBJ whole genome shotgun (WGS) entry which is preliminary data.</text>
</comment>
<dbReference type="RefSeq" id="WP_131941130.1">
    <property type="nucleotide sequence ID" value="NZ_BAAAMX010000001.1"/>
</dbReference>
<evidence type="ECO:0000256" key="3">
    <source>
        <dbReference type="RuleBase" id="RU000363"/>
    </source>
</evidence>
<evidence type="ECO:0000313" key="5">
    <source>
        <dbReference type="EMBL" id="TDC13491.1"/>
    </source>
</evidence>
<protein>
    <submittedName>
        <fullName evidence="5">SDR family NAD(P)-dependent oxidoreductase</fullName>
    </submittedName>
</protein>
<dbReference type="Proteomes" id="UP000295431">
    <property type="component" value="Unassembled WGS sequence"/>
</dbReference>
<evidence type="ECO:0000256" key="2">
    <source>
        <dbReference type="ARBA" id="ARBA00023002"/>
    </source>
</evidence>
<dbReference type="PANTHER" id="PTHR44196">
    <property type="entry name" value="DEHYDROGENASE/REDUCTASE SDR FAMILY MEMBER 7B"/>
    <property type="match status" value="1"/>
</dbReference>
<proteinExistence type="inferred from homology"/>
<dbReference type="InterPro" id="IPR020904">
    <property type="entry name" value="Sc_DH/Rdtase_CS"/>
</dbReference>
<dbReference type="OrthoDB" id="5178125at2"/>
<keyword evidence="6" id="KW-1185">Reference proteome</keyword>
<dbReference type="InterPro" id="IPR036291">
    <property type="entry name" value="NAD(P)-bd_dom_sf"/>
</dbReference>
<evidence type="ECO:0000256" key="1">
    <source>
        <dbReference type="ARBA" id="ARBA00006484"/>
    </source>
</evidence>
<dbReference type="PRINTS" id="PR00080">
    <property type="entry name" value="SDRFAMILY"/>
</dbReference>
<dbReference type="Pfam" id="PF00106">
    <property type="entry name" value="adh_short"/>
    <property type="match status" value="1"/>
</dbReference>
<dbReference type="EMBL" id="SMJW01000099">
    <property type="protein sequence ID" value="TDC13491.1"/>
    <property type="molecule type" value="Genomic_DNA"/>
</dbReference>
<sequence>MELRGANVLVTGATGGIGQALAKALAGRGGRVVLTGRRADVLEPLAERLGGRAIVADLADRDAAEKLLDEAGRVDVLVANAALPASGLLSEYSITQVDRTLDVNLRAPIVMAKLAAAQMADRGRGHLVFVSSLSGKAASGQASLYNATKFGMRGFALGLREDLRPLGIGVSTVFPGFIRDAGMFADAGVMLPKGVGTRSPQDVARATVRAIERNIAEIDVAPLGLRLGARIGGIAPVLSAAVQRRAGGHRIAAGLANGQRDKR</sequence>
<feature type="domain" description="Ketoreductase" evidence="4">
    <location>
        <begin position="6"/>
        <end position="181"/>
    </location>
</feature>